<organism evidence="8 9">
    <name type="scientific">Blepharisma stoltei</name>
    <dbReference type="NCBI Taxonomy" id="1481888"/>
    <lineage>
        <taxon>Eukaryota</taxon>
        <taxon>Sar</taxon>
        <taxon>Alveolata</taxon>
        <taxon>Ciliophora</taxon>
        <taxon>Postciliodesmatophora</taxon>
        <taxon>Heterotrichea</taxon>
        <taxon>Heterotrichida</taxon>
        <taxon>Blepharismidae</taxon>
        <taxon>Blepharisma</taxon>
    </lineage>
</organism>
<dbReference type="GO" id="GO:0016020">
    <property type="term" value="C:membrane"/>
    <property type="evidence" value="ECO:0007669"/>
    <property type="project" value="UniProtKB-SubCell"/>
</dbReference>
<gene>
    <name evidence="8" type="ORF">BSTOLATCC_MIC30373</name>
</gene>
<evidence type="ECO:0000256" key="2">
    <source>
        <dbReference type="ARBA" id="ARBA00022448"/>
    </source>
</evidence>
<evidence type="ECO:0000256" key="4">
    <source>
        <dbReference type="ARBA" id="ARBA00022989"/>
    </source>
</evidence>
<evidence type="ECO:0000256" key="6">
    <source>
        <dbReference type="SAM" id="Phobius"/>
    </source>
</evidence>
<feature type="transmembrane region" description="Helical" evidence="6">
    <location>
        <begin position="302"/>
        <end position="322"/>
    </location>
</feature>
<dbReference type="PANTHER" id="PTHR23511:SF34">
    <property type="entry name" value="SYNAPTIC VESICLE GLYCOPROTEIN 2"/>
    <property type="match status" value="1"/>
</dbReference>
<dbReference type="InterPro" id="IPR020846">
    <property type="entry name" value="MFS_dom"/>
</dbReference>
<dbReference type="Gene3D" id="1.20.1250.20">
    <property type="entry name" value="MFS general substrate transporter like domains"/>
    <property type="match status" value="1"/>
</dbReference>
<evidence type="ECO:0000259" key="7">
    <source>
        <dbReference type="PROSITE" id="PS50850"/>
    </source>
</evidence>
<evidence type="ECO:0000313" key="9">
    <source>
        <dbReference type="Proteomes" id="UP001162131"/>
    </source>
</evidence>
<feature type="transmembrane region" description="Helical" evidence="6">
    <location>
        <begin position="394"/>
        <end position="418"/>
    </location>
</feature>
<dbReference type="PANTHER" id="PTHR23511">
    <property type="entry name" value="SYNAPTIC VESICLE GLYCOPROTEIN 2"/>
    <property type="match status" value="1"/>
</dbReference>
<dbReference type="SUPFAM" id="SSF103473">
    <property type="entry name" value="MFS general substrate transporter"/>
    <property type="match status" value="1"/>
</dbReference>
<keyword evidence="3 6" id="KW-0812">Transmembrane</keyword>
<dbReference type="Pfam" id="PF00083">
    <property type="entry name" value="Sugar_tr"/>
    <property type="match status" value="1"/>
</dbReference>
<keyword evidence="9" id="KW-1185">Reference proteome</keyword>
<evidence type="ECO:0000313" key="8">
    <source>
        <dbReference type="EMBL" id="CAG9321991.1"/>
    </source>
</evidence>
<feature type="transmembrane region" description="Helical" evidence="6">
    <location>
        <begin position="334"/>
        <end position="353"/>
    </location>
</feature>
<feature type="transmembrane region" description="Helical" evidence="6">
    <location>
        <begin position="119"/>
        <end position="140"/>
    </location>
</feature>
<dbReference type="InterPro" id="IPR005828">
    <property type="entry name" value="MFS_sugar_transport-like"/>
</dbReference>
<keyword evidence="4 6" id="KW-1133">Transmembrane helix</keyword>
<dbReference type="PROSITE" id="PS50850">
    <property type="entry name" value="MFS"/>
    <property type="match status" value="1"/>
</dbReference>
<reference evidence="8" key="1">
    <citation type="submission" date="2021-09" db="EMBL/GenBank/DDBJ databases">
        <authorList>
            <consortium name="AG Swart"/>
            <person name="Singh M."/>
            <person name="Singh A."/>
            <person name="Seah K."/>
            <person name="Emmerich C."/>
        </authorList>
    </citation>
    <scope>NUCLEOTIDE SEQUENCE</scope>
    <source>
        <strain evidence="8">ATCC30299</strain>
    </source>
</reference>
<evidence type="ECO:0000256" key="3">
    <source>
        <dbReference type="ARBA" id="ARBA00022692"/>
    </source>
</evidence>
<dbReference type="AlphaFoldDB" id="A0AAU9JA02"/>
<evidence type="ECO:0000256" key="1">
    <source>
        <dbReference type="ARBA" id="ARBA00004141"/>
    </source>
</evidence>
<feature type="transmembrane region" description="Helical" evidence="6">
    <location>
        <begin position="152"/>
        <end position="172"/>
    </location>
</feature>
<feature type="transmembrane region" description="Helical" evidence="6">
    <location>
        <begin position="95"/>
        <end position="113"/>
    </location>
</feature>
<dbReference type="CDD" id="cd17316">
    <property type="entry name" value="MFS_SV2_like"/>
    <property type="match status" value="1"/>
</dbReference>
<feature type="transmembrane region" description="Helical" evidence="6">
    <location>
        <begin position="272"/>
        <end position="296"/>
    </location>
</feature>
<sequence length="460" mass="52223">MAETLAHLATHYLDKIGWGKYQSYVFKQCFLSYMNFQYLTMSIGYYGSDLEKEWGISNKEKGLMGTMFQLGCFMGSYLLGISSDHKGRSYTLKRSSLFLMISCFIVIFSTNYITILTALFLIGIGGIGEMVVPLVIFKEFCPTQKLNKMTRLNLGFPIGGVIFCLLAIWIEFIDTPNIHNWKFMSIILFFHCLVTWILKIDMDESPGYLIVHRHTSKAEEILNKVKRINGNTDELIQINLQNEEEVSVNVADHKTQSRIKKIFSKEYIKTTLLLLVIYFAMLFGTFSIVLFMPTYLKQFSIIPRWIIIAIQNMAGIPCLYVAPFCVNSKLGRKYTMIIGQIISCVTIIFFAFITETILIIIATSIMFGIGFLTYAALFLIAAESYPTEVRNTAQGLFFAASRVGSVSAPFIGGVILDWKNGQEISLVLFGLFFLVSAACSLYLKETRKENEKEVLIVIEE</sequence>
<feature type="transmembrane region" description="Helical" evidence="6">
    <location>
        <begin position="178"/>
        <end position="198"/>
    </location>
</feature>
<dbReference type="GO" id="GO:0022857">
    <property type="term" value="F:transmembrane transporter activity"/>
    <property type="evidence" value="ECO:0007669"/>
    <property type="project" value="InterPro"/>
</dbReference>
<proteinExistence type="predicted"/>
<dbReference type="InterPro" id="IPR036259">
    <property type="entry name" value="MFS_trans_sf"/>
</dbReference>
<feature type="transmembrane region" description="Helical" evidence="6">
    <location>
        <begin position="424"/>
        <end position="443"/>
    </location>
</feature>
<accession>A0AAU9JA02</accession>
<dbReference type="Proteomes" id="UP001162131">
    <property type="component" value="Unassembled WGS sequence"/>
</dbReference>
<feature type="domain" description="Major facilitator superfamily (MFS) profile" evidence="7">
    <location>
        <begin position="25"/>
        <end position="448"/>
    </location>
</feature>
<keyword evidence="5 6" id="KW-0472">Membrane</keyword>
<dbReference type="EMBL" id="CAJZBQ010000030">
    <property type="protein sequence ID" value="CAG9321991.1"/>
    <property type="molecule type" value="Genomic_DNA"/>
</dbReference>
<keyword evidence="2" id="KW-0813">Transport</keyword>
<protein>
    <recommendedName>
        <fullName evidence="7">Major facilitator superfamily (MFS) profile domain-containing protein</fullName>
    </recommendedName>
</protein>
<comment type="caution">
    <text evidence="8">The sequence shown here is derived from an EMBL/GenBank/DDBJ whole genome shotgun (WGS) entry which is preliminary data.</text>
</comment>
<feature type="transmembrane region" description="Helical" evidence="6">
    <location>
        <begin position="359"/>
        <end position="382"/>
    </location>
</feature>
<feature type="transmembrane region" description="Helical" evidence="6">
    <location>
        <begin position="63"/>
        <end position="83"/>
    </location>
</feature>
<name>A0AAU9JA02_9CILI</name>
<comment type="subcellular location">
    <subcellularLocation>
        <location evidence="1">Membrane</location>
        <topology evidence="1">Multi-pass membrane protein</topology>
    </subcellularLocation>
</comment>
<evidence type="ECO:0000256" key="5">
    <source>
        <dbReference type="ARBA" id="ARBA00023136"/>
    </source>
</evidence>